<dbReference type="EMBL" id="CAFBIY010000016">
    <property type="protein sequence ID" value="CAB4847321.1"/>
    <property type="molecule type" value="Genomic_DNA"/>
</dbReference>
<dbReference type="InterPro" id="IPR013321">
    <property type="entry name" value="Arc_rbn_hlx_hlx"/>
</dbReference>
<evidence type="ECO:0000313" key="7">
    <source>
        <dbReference type="EMBL" id="CAB4984687.1"/>
    </source>
</evidence>
<evidence type="ECO:0000313" key="3">
    <source>
        <dbReference type="EMBL" id="CAB4735091.1"/>
    </source>
</evidence>
<dbReference type="EMBL" id="CAESGF010000016">
    <property type="protein sequence ID" value="CAB4364675.1"/>
    <property type="molecule type" value="Genomic_DNA"/>
</dbReference>
<name>A0A6J6A916_9ZZZZ</name>
<dbReference type="SUPFAM" id="SSF47598">
    <property type="entry name" value="Ribbon-helix-helix"/>
    <property type="match status" value="1"/>
</dbReference>
<sequence length="85" mass="10078">MLQACDTPTMSNVQVKNLDEDLHEQLRARAAQEGTTISAYVLELIRRDLRRPTRRQWLDEIAELPKHNFSREEIYEAIDEGRNRR</sequence>
<dbReference type="InterPro" id="IPR010985">
    <property type="entry name" value="Ribbon_hlx_hlx"/>
</dbReference>
<evidence type="ECO:0000313" key="4">
    <source>
        <dbReference type="EMBL" id="CAB4800846.1"/>
    </source>
</evidence>
<evidence type="ECO:0000313" key="6">
    <source>
        <dbReference type="EMBL" id="CAB4941813.1"/>
    </source>
</evidence>
<dbReference type="AlphaFoldDB" id="A0A6J6A916"/>
<dbReference type="GO" id="GO:0006355">
    <property type="term" value="P:regulation of DNA-templated transcription"/>
    <property type="evidence" value="ECO:0007669"/>
    <property type="project" value="InterPro"/>
</dbReference>
<dbReference type="InterPro" id="IPR053853">
    <property type="entry name" value="FitA-like_RHH"/>
</dbReference>
<evidence type="ECO:0000313" key="5">
    <source>
        <dbReference type="EMBL" id="CAB4847321.1"/>
    </source>
</evidence>
<feature type="domain" description="Antitoxin FitA-like ribbon-helix-helix" evidence="1">
    <location>
        <begin position="12"/>
        <end position="47"/>
    </location>
</feature>
<dbReference type="EMBL" id="CAEZYF010000018">
    <property type="protein sequence ID" value="CAB4735091.1"/>
    <property type="molecule type" value="Genomic_DNA"/>
</dbReference>
<dbReference type="Pfam" id="PF22513">
    <property type="entry name" value="FitA-like_RHH"/>
    <property type="match status" value="1"/>
</dbReference>
<dbReference type="EMBL" id="CAFAAV010000004">
    <property type="protein sequence ID" value="CAB4800846.1"/>
    <property type="molecule type" value="Genomic_DNA"/>
</dbReference>
<evidence type="ECO:0000259" key="1">
    <source>
        <dbReference type="Pfam" id="PF22513"/>
    </source>
</evidence>
<proteinExistence type="predicted"/>
<accession>A0A6J6A916</accession>
<evidence type="ECO:0000313" key="2">
    <source>
        <dbReference type="EMBL" id="CAB4364675.1"/>
    </source>
</evidence>
<protein>
    <submittedName>
        <fullName evidence="2">Unannotated protein</fullName>
    </submittedName>
</protein>
<dbReference type="EMBL" id="CAFBOL010000020">
    <property type="protein sequence ID" value="CAB4984687.1"/>
    <property type="molecule type" value="Genomic_DNA"/>
</dbReference>
<organism evidence="2">
    <name type="scientific">freshwater metagenome</name>
    <dbReference type="NCBI Taxonomy" id="449393"/>
    <lineage>
        <taxon>unclassified sequences</taxon>
        <taxon>metagenomes</taxon>
        <taxon>ecological metagenomes</taxon>
    </lineage>
</organism>
<dbReference type="Gene3D" id="1.10.1220.10">
    <property type="entry name" value="Met repressor-like"/>
    <property type="match status" value="1"/>
</dbReference>
<dbReference type="EMBL" id="CAFBMT010000013">
    <property type="protein sequence ID" value="CAB4941813.1"/>
    <property type="molecule type" value="Genomic_DNA"/>
</dbReference>
<reference evidence="2" key="1">
    <citation type="submission" date="2020-05" db="EMBL/GenBank/DDBJ databases">
        <authorList>
            <person name="Chiriac C."/>
            <person name="Salcher M."/>
            <person name="Ghai R."/>
            <person name="Kavagutti S V."/>
        </authorList>
    </citation>
    <scope>NUCLEOTIDE SEQUENCE</scope>
</reference>
<gene>
    <name evidence="3" type="ORF">UFOPK2656_02468</name>
    <name evidence="4" type="ORF">UFOPK3099_00112</name>
    <name evidence="5" type="ORF">UFOPK3267_00455</name>
    <name evidence="6" type="ORF">UFOPK3651_02219</name>
    <name evidence="7" type="ORF">UFOPK3931_01050</name>
    <name evidence="2" type="ORF">UFOPK4189_02433</name>
</gene>